<dbReference type="EMBL" id="SVCM01000203">
    <property type="protein sequence ID" value="MBE6061839.1"/>
    <property type="molecule type" value="Genomic_DNA"/>
</dbReference>
<feature type="non-terminal residue" evidence="2">
    <location>
        <position position="106"/>
    </location>
</feature>
<proteinExistence type="predicted"/>
<feature type="domain" description="YopX protein" evidence="1">
    <location>
        <begin position="39"/>
        <end position="81"/>
    </location>
</feature>
<dbReference type="InterPro" id="IPR023385">
    <property type="entry name" value="YopX-like_C"/>
</dbReference>
<dbReference type="Pfam" id="PF09643">
    <property type="entry name" value="YopX"/>
    <property type="match status" value="1"/>
</dbReference>
<comment type="caution">
    <text evidence="2">The sequence shown here is derived from an EMBL/GenBank/DDBJ whole genome shotgun (WGS) entry which is preliminary data.</text>
</comment>
<reference evidence="2" key="1">
    <citation type="submission" date="2019-04" db="EMBL/GenBank/DDBJ databases">
        <title>Evolution of Biomass-Degrading Anaerobic Consortia Revealed by Metagenomics.</title>
        <authorList>
            <person name="Peng X."/>
        </authorList>
    </citation>
    <scope>NUCLEOTIDE SEQUENCE</scope>
    <source>
        <strain evidence="2">SIG254</strain>
    </source>
</reference>
<dbReference type="AlphaFoldDB" id="A0A927WGN8"/>
<name>A0A927WGN8_9CLOT</name>
<evidence type="ECO:0000313" key="2">
    <source>
        <dbReference type="EMBL" id="MBE6061839.1"/>
    </source>
</evidence>
<protein>
    <recommendedName>
        <fullName evidence="1">YopX protein domain-containing protein</fullName>
    </recommendedName>
</protein>
<sequence>MQREIKFRAWDKADKVMKYFSCGIFNRLPAGAEDLTEPMQYTGLKDKNGKEIYEGDIIRFNNNEDDLCQVCFGEFPVYDIETEEVTDTAHGWYAKVVFTDGLSRLE</sequence>
<dbReference type="Gene3D" id="2.30.30.290">
    <property type="entry name" value="YopX-like domains"/>
    <property type="match status" value="1"/>
</dbReference>
<dbReference type="Proteomes" id="UP000768462">
    <property type="component" value="Unassembled WGS sequence"/>
</dbReference>
<dbReference type="SUPFAM" id="SSF159006">
    <property type="entry name" value="YopX-like"/>
    <property type="match status" value="1"/>
</dbReference>
<gene>
    <name evidence="2" type="ORF">E7215_16995</name>
</gene>
<accession>A0A927WGN8</accession>
<dbReference type="Gene3D" id="3.30.1490.160">
    <property type="entry name" value="ctc02137 like domains"/>
    <property type="match status" value="1"/>
</dbReference>
<evidence type="ECO:0000313" key="3">
    <source>
        <dbReference type="Proteomes" id="UP000768462"/>
    </source>
</evidence>
<dbReference type="InterPro" id="IPR019096">
    <property type="entry name" value="YopX_protein"/>
</dbReference>
<organism evidence="2 3">
    <name type="scientific">Clostridium sulfidigenes</name>
    <dbReference type="NCBI Taxonomy" id="318464"/>
    <lineage>
        <taxon>Bacteria</taxon>
        <taxon>Bacillati</taxon>
        <taxon>Bacillota</taxon>
        <taxon>Clostridia</taxon>
        <taxon>Eubacteriales</taxon>
        <taxon>Clostridiaceae</taxon>
        <taxon>Clostridium</taxon>
    </lineage>
</organism>
<evidence type="ECO:0000259" key="1">
    <source>
        <dbReference type="Pfam" id="PF09643"/>
    </source>
</evidence>